<feature type="region of interest" description="Disordered" evidence="1">
    <location>
        <begin position="333"/>
        <end position="386"/>
    </location>
</feature>
<protein>
    <submittedName>
        <fullName evidence="2">Uncharacterized protein</fullName>
    </submittedName>
</protein>
<sequence>MAVSILTEDNLGRLRKYLSLPPPSLTRNTEEGEELAKLRECGMELEDKMNSRLRAEEPCELSELRSQSIAQPSSQWLASAPPSQCSIGAGSMPLTEENLRQLIPSPSPPPPISQETLVKIMKGEVYTVLKGLARFKRVKGPDFMNTFDVFINEEEEVQYRGNEIPDSDDLVFWQRKYDTLESILGDMKSIHHGFHRKPAVLPGVIGSDPEEVEELMRLEEYNLQLKEKFTAWLNGGDAVPEPLPGSFTTETFDCDATISQSSSQSSLHIESQSPITTSDSEDGTNISWSNQGLRKMGRRRSFAWGSDIATKLGRIAEFSPVHLTAFQAMAQSKNKNGEGPLAPLQSITNKKRKRGEVEGEAADAAAAKRVKEENQPTRRSLRQKLQPVPMKLTPAVCKIKSLNKGCEFFGRGSPRRSPHGKSNLRPDNEKKAAASPCRVQKQDPQGRQQVTPAQGYFHHPRSTRAANSGGTLSKVGIKSAEAQPSIRRSRRLAKQQPELTALPR</sequence>
<gene>
    <name evidence="2" type="ORF">PT974_07317</name>
</gene>
<name>A0ABR0SNZ8_9HYPO</name>
<evidence type="ECO:0000313" key="2">
    <source>
        <dbReference type="EMBL" id="KAK5993880.1"/>
    </source>
</evidence>
<evidence type="ECO:0000313" key="3">
    <source>
        <dbReference type="Proteomes" id="UP001338125"/>
    </source>
</evidence>
<feature type="region of interest" description="Disordered" evidence="1">
    <location>
        <begin position="408"/>
        <end position="504"/>
    </location>
</feature>
<comment type="caution">
    <text evidence="2">The sequence shown here is derived from an EMBL/GenBank/DDBJ whole genome shotgun (WGS) entry which is preliminary data.</text>
</comment>
<keyword evidence="3" id="KW-1185">Reference proteome</keyword>
<dbReference type="EMBL" id="JAVFKD010000012">
    <property type="protein sequence ID" value="KAK5993880.1"/>
    <property type="molecule type" value="Genomic_DNA"/>
</dbReference>
<organism evidence="2 3">
    <name type="scientific">Cladobotryum mycophilum</name>
    <dbReference type="NCBI Taxonomy" id="491253"/>
    <lineage>
        <taxon>Eukaryota</taxon>
        <taxon>Fungi</taxon>
        <taxon>Dikarya</taxon>
        <taxon>Ascomycota</taxon>
        <taxon>Pezizomycotina</taxon>
        <taxon>Sordariomycetes</taxon>
        <taxon>Hypocreomycetidae</taxon>
        <taxon>Hypocreales</taxon>
        <taxon>Hypocreaceae</taxon>
        <taxon>Cladobotryum</taxon>
    </lineage>
</organism>
<feature type="compositionally biased region" description="Low complexity" evidence="1">
    <location>
        <begin position="263"/>
        <end position="273"/>
    </location>
</feature>
<dbReference type="Proteomes" id="UP001338125">
    <property type="component" value="Unassembled WGS sequence"/>
</dbReference>
<proteinExistence type="predicted"/>
<reference evidence="2 3" key="1">
    <citation type="submission" date="2024-01" db="EMBL/GenBank/DDBJ databases">
        <title>Complete genome of Cladobotryum mycophilum ATHUM6906.</title>
        <authorList>
            <person name="Christinaki A.C."/>
            <person name="Myridakis A.I."/>
            <person name="Kouvelis V.N."/>
        </authorList>
    </citation>
    <scope>NUCLEOTIDE SEQUENCE [LARGE SCALE GENOMIC DNA]</scope>
    <source>
        <strain evidence="2 3">ATHUM6906</strain>
    </source>
</reference>
<feature type="compositionally biased region" description="Polar residues" evidence="1">
    <location>
        <begin position="274"/>
        <end position="292"/>
    </location>
</feature>
<accession>A0ABR0SNZ8</accession>
<feature type="region of interest" description="Disordered" evidence="1">
    <location>
        <begin position="263"/>
        <end position="292"/>
    </location>
</feature>
<evidence type="ECO:0000256" key="1">
    <source>
        <dbReference type="SAM" id="MobiDB-lite"/>
    </source>
</evidence>
<feature type="compositionally biased region" description="Polar residues" evidence="1">
    <location>
        <begin position="442"/>
        <end position="452"/>
    </location>
</feature>